<dbReference type="SMART" id="SM00421">
    <property type="entry name" value="HTH_LUXR"/>
    <property type="match status" value="1"/>
</dbReference>
<dbReference type="GO" id="GO:0006355">
    <property type="term" value="P:regulation of DNA-templated transcription"/>
    <property type="evidence" value="ECO:0007669"/>
    <property type="project" value="InterPro"/>
</dbReference>
<feature type="domain" description="HTH luxR-type" evidence="1">
    <location>
        <begin position="1"/>
        <end position="55"/>
    </location>
</feature>
<dbReference type="Proteomes" id="UP000318478">
    <property type="component" value="Unassembled WGS sequence"/>
</dbReference>
<protein>
    <submittedName>
        <fullName evidence="2">Bacterial regulatory protein, luxR family</fullName>
    </submittedName>
</protein>
<evidence type="ECO:0000313" key="3">
    <source>
        <dbReference type="Proteomes" id="UP000318478"/>
    </source>
</evidence>
<dbReference type="EMBL" id="SJPO01000001">
    <property type="protein sequence ID" value="TWT85459.1"/>
    <property type="molecule type" value="Genomic_DNA"/>
</dbReference>
<dbReference type="PROSITE" id="PS50043">
    <property type="entry name" value="HTH_LUXR_2"/>
    <property type="match status" value="1"/>
</dbReference>
<gene>
    <name evidence="2" type="ORF">Pla123a_02660</name>
</gene>
<keyword evidence="3" id="KW-1185">Reference proteome</keyword>
<dbReference type="Pfam" id="PF00196">
    <property type="entry name" value="GerE"/>
    <property type="match status" value="1"/>
</dbReference>
<proteinExistence type="predicted"/>
<dbReference type="InterPro" id="IPR016032">
    <property type="entry name" value="Sig_transdc_resp-reg_C-effctor"/>
</dbReference>
<dbReference type="InterPro" id="IPR000792">
    <property type="entry name" value="Tscrpt_reg_LuxR_C"/>
</dbReference>
<dbReference type="SUPFAM" id="SSF46894">
    <property type="entry name" value="C-terminal effector domain of the bipartite response regulators"/>
    <property type="match status" value="1"/>
</dbReference>
<organism evidence="2 3">
    <name type="scientific">Posidoniimonas polymericola</name>
    <dbReference type="NCBI Taxonomy" id="2528002"/>
    <lineage>
        <taxon>Bacteria</taxon>
        <taxon>Pseudomonadati</taxon>
        <taxon>Planctomycetota</taxon>
        <taxon>Planctomycetia</taxon>
        <taxon>Pirellulales</taxon>
        <taxon>Lacipirellulaceae</taxon>
        <taxon>Posidoniimonas</taxon>
    </lineage>
</organism>
<evidence type="ECO:0000259" key="1">
    <source>
        <dbReference type="PROSITE" id="PS50043"/>
    </source>
</evidence>
<accession>A0A5C5ZDG7</accession>
<dbReference type="InterPro" id="IPR036388">
    <property type="entry name" value="WH-like_DNA-bd_sf"/>
</dbReference>
<sequence>MQQVLHCQLEGDSDTQIAARLDLSRHTVNHYTKQIYRHFGVHARATLLARWLSRRWR</sequence>
<reference evidence="2 3" key="1">
    <citation type="submission" date="2019-02" db="EMBL/GenBank/DDBJ databases">
        <title>Deep-cultivation of Planctomycetes and their phenomic and genomic characterization uncovers novel biology.</title>
        <authorList>
            <person name="Wiegand S."/>
            <person name="Jogler M."/>
            <person name="Boedeker C."/>
            <person name="Pinto D."/>
            <person name="Vollmers J."/>
            <person name="Rivas-Marin E."/>
            <person name="Kohn T."/>
            <person name="Peeters S.H."/>
            <person name="Heuer A."/>
            <person name="Rast P."/>
            <person name="Oberbeckmann S."/>
            <person name="Bunk B."/>
            <person name="Jeske O."/>
            <person name="Meyerdierks A."/>
            <person name="Storesund J.E."/>
            <person name="Kallscheuer N."/>
            <person name="Luecker S."/>
            <person name="Lage O.M."/>
            <person name="Pohl T."/>
            <person name="Merkel B.J."/>
            <person name="Hornburger P."/>
            <person name="Mueller R.-W."/>
            <person name="Bruemmer F."/>
            <person name="Labrenz M."/>
            <person name="Spormann A.M."/>
            <person name="Op Den Camp H."/>
            <person name="Overmann J."/>
            <person name="Amann R."/>
            <person name="Jetten M.S.M."/>
            <person name="Mascher T."/>
            <person name="Medema M.H."/>
            <person name="Devos D.P."/>
            <person name="Kaster A.-K."/>
            <person name="Ovreas L."/>
            <person name="Rohde M."/>
            <person name="Galperin M.Y."/>
            <person name="Jogler C."/>
        </authorList>
    </citation>
    <scope>NUCLEOTIDE SEQUENCE [LARGE SCALE GENOMIC DNA]</scope>
    <source>
        <strain evidence="2 3">Pla123a</strain>
    </source>
</reference>
<dbReference type="AlphaFoldDB" id="A0A5C5ZDG7"/>
<evidence type="ECO:0000313" key="2">
    <source>
        <dbReference type="EMBL" id="TWT85459.1"/>
    </source>
</evidence>
<dbReference type="GO" id="GO:0003677">
    <property type="term" value="F:DNA binding"/>
    <property type="evidence" value="ECO:0007669"/>
    <property type="project" value="InterPro"/>
</dbReference>
<comment type="caution">
    <text evidence="2">The sequence shown here is derived from an EMBL/GenBank/DDBJ whole genome shotgun (WGS) entry which is preliminary data.</text>
</comment>
<name>A0A5C5ZDG7_9BACT</name>
<dbReference type="Gene3D" id="1.10.10.10">
    <property type="entry name" value="Winged helix-like DNA-binding domain superfamily/Winged helix DNA-binding domain"/>
    <property type="match status" value="1"/>
</dbReference>